<reference evidence="1" key="1">
    <citation type="submission" date="2021-01" db="EMBL/GenBank/DDBJ databases">
        <authorList>
            <person name="Corre E."/>
            <person name="Pelletier E."/>
            <person name="Niang G."/>
            <person name="Scheremetjew M."/>
            <person name="Finn R."/>
            <person name="Kale V."/>
            <person name="Holt S."/>
            <person name="Cochrane G."/>
            <person name="Meng A."/>
            <person name="Brown T."/>
            <person name="Cohen L."/>
        </authorList>
    </citation>
    <scope>NUCLEOTIDE SEQUENCE</scope>
    <source>
        <strain evidence="1">CCMP441</strain>
    </source>
</reference>
<dbReference type="EMBL" id="HBFK01013336">
    <property type="protein sequence ID" value="CAD8741507.1"/>
    <property type="molecule type" value="Transcribed_RNA"/>
</dbReference>
<protein>
    <submittedName>
        <fullName evidence="1">Uncharacterized protein</fullName>
    </submittedName>
</protein>
<gene>
    <name evidence="1" type="ORF">HAND1043_LOCUS7999</name>
</gene>
<sequence>MLARSVRQLPPHVGAISLCAARMMSVDPTAGRPQAGFMRPKGIVWTDRSGDAHQTDTVKPKISVWTGSEDERLPIDPYAPEVTPSQVRKLSAEEKGKVADMRRKLSAMNQQVYKQVEDQVQSVVQRGKHQAKRSEFQAMLRSWNPDAYMKLESETASRQAHSQGARRMAGLLRSMNPQAYQNVDQELGGCATTGVPKFQYRKGATGVEWQDSKGVLHQTKMVKKVMVGVGNSEGRSPIDPYRADAA</sequence>
<name>A0A6T8JMU3_HEMAN</name>
<organism evidence="1">
    <name type="scientific">Hemiselmis andersenii</name>
    <name type="common">Cryptophyte alga</name>
    <dbReference type="NCBI Taxonomy" id="464988"/>
    <lineage>
        <taxon>Eukaryota</taxon>
        <taxon>Cryptophyceae</taxon>
        <taxon>Cryptomonadales</taxon>
        <taxon>Hemiselmidaceae</taxon>
        <taxon>Hemiselmis</taxon>
    </lineage>
</organism>
<accession>A0A6T8JMU3</accession>
<proteinExistence type="predicted"/>
<evidence type="ECO:0000313" key="1">
    <source>
        <dbReference type="EMBL" id="CAD8741507.1"/>
    </source>
</evidence>
<dbReference type="AlphaFoldDB" id="A0A6T8JMU3"/>